<dbReference type="GO" id="GO:0006412">
    <property type="term" value="P:translation"/>
    <property type="evidence" value="ECO:0007669"/>
    <property type="project" value="UniProtKB-UniRule"/>
</dbReference>
<evidence type="ECO:0000256" key="2">
    <source>
        <dbReference type="ARBA" id="ARBA00022980"/>
    </source>
</evidence>
<dbReference type="CDD" id="cd06089">
    <property type="entry name" value="KOW_RPL26"/>
    <property type="match status" value="1"/>
</dbReference>
<evidence type="ECO:0000256" key="4">
    <source>
        <dbReference type="ARBA" id="ARBA00035206"/>
    </source>
</evidence>
<protein>
    <recommendedName>
        <fullName evidence="4 5">Large ribosomal subunit protein uL24</fullName>
    </recommendedName>
</protein>
<reference evidence="8 9" key="1">
    <citation type="submission" date="2011-07" db="EMBL/GenBank/DDBJ databases">
        <authorList>
            <person name="Harkins D.M."/>
            <person name="Madupu R."/>
            <person name="Durkin A.S."/>
            <person name="Torralba M."/>
            <person name="Methe B."/>
            <person name="Sutton G.G."/>
            <person name="Nelson K.E."/>
        </authorList>
    </citation>
    <scope>NUCLEOTIDE SEQUENCE [LARGE SCALE GENOMIC DNA]</scope>
    <source>
        <strain evidence="8 9">HK 85</strain>
    </source>
</reference>
<comment type="similarity">
    <text evidence="1 5 6">Belongs to the universal ribosomal protein uL24 family.</text>
</comment>
<proteinExistence type="inferred from homology"/>
<dbReference type="GO" id="GO:0005840">
    <property type="term" value="C:ribosome"/>
    <property type="evidence" value="ECO:0007669"/>
    <property type="project" value="UniProtKB-KW"/>
</dbReference>
<gene>
    <name evidence="5" type="primary">rplX</name>
    <name evidence="8" type="ORF">HMPREF9952_1922</name>
</gene>
<comment type="subunit">
    <text evidence="5">Part of the 50S ribosomal subunit.</text>
</comment>
<dbReference type="InterPro" id="IPR041988">
    <property type="entry name" value="Ribosomal_uL24_KOW"/>
</dbReference>
<dbReference type="PANTHER" id="PTHR12903">
    <property type="entry name" value="MITOCHONDRIAL RIBOSOMAL PROTEIN L24"/>
    <property type="match status" value="1"/>
</dbReference>
<keyword evidence="5" id="KW-0694">RNA-binding</keyword>
<evidence type="ECO:0000256" key="1">
    <source>
        <dbReference type="ARBA" id="ARBA00010618"/>
    </source>
</evidence>
<dbReference type="AlphaFoldDB" id="F9Q8R9"/>
<feature type="domain" description="KOW" evidence="7">
    <location>
        <begin position="4"/>
        <end position="31"/>
    </location>
</feature>
<comment type="function">
    <text evidence="5">One of two assembly initiator proteins, it binds directly to the 5'-end of the 23S rRNA, where it nucleates assembly of the 50S subunit.</text>
</comment>
<organism evidence="8 9">
    <name type="scientific">Haemophilus pittmaniae HK 85</name>
    <dbReference type="NCBI Taxonomy" id="1035188"/>
    <lineage>
        <taxon>Bacteria</taxon>
        <taxon>Pseudomonadati</taxon>
        <taxon>Pseudomonadota</taxon>
        <taxon>Gammaproteobacteria</taxon>
        <taxon>Pasteurellales</taxon>
        <taxon>Pasteurellaceae</taxon>
        <taxon>Haemophilus</taxon>
    </lineage>
</organism>
<evidence type="ECO:0000313" key="8">
    <source>
        <dbReference type="EMBL" id="EGV06053.1"/>
    </source>
</evidence>
<dbReference type="InterPro" id="IPR005824">
    <property type="entry name" value="KOW"/>
</dbReference>
<dbReference type="Gene3D" id="2.30.30.30">
    <property type="match status" value="1"/>
</dbReference>
<dbReference type="Proteomes" id="UP000006235">
    <property type="component" value="Unassembled WGS sequence"/>
</dbReference>
<dbReference type="GO" id="GO:0019843">
    <property type="term" value="F:rRNA binding"/>
    <property type="evidence" value="ECO:0007669"/>
    <property type="project" value="UniProtKB-UniRule"/>
</dbReference>
<keyword evidence="5" id="KW-0699">rRNA-binding</keyword>
<sequence>MAAKIRQNDEVIVLAGKDKGKRGKVTKVLPNGKVFVEGVNIITKHEKPVPALGKAGGLVKKKLLLMLLILRFSIQNKQS</sequence>
<dbReference type="InterPro" id="IPR014722">
    <property type="entry name" value="Rib_uL2_dom2"/>
</dbReference>
<name>F9Q8R9_9PAST</name>
<evidence type="ECO:0000313" key="9">
    <source>
        <dbReference type="Proteomes" id="UP000006235"/>
    </source>
</evidence>
<dbReference type="EMBL" id="AFUV01000010">
    <property type="protein sequence ID" value="EGV06053.1"/>
    <property type="molecule type" value="Genomic_DNA"/>
</dbReference>
<evidence type="ECO:0000256" key="3">
    <source>
        <dbReference type="ARBA" id="ARBA00023274"/>
    </source>
</evidence>
<dbReference type="InterPro" id="IPR008991">
    <property type="entry name" value="Translation_prot_SH3-like_sf"/>
</dbReference>
<accession>F9Q8R9</accession>
<dbReference type="GO" id="GO:0003735">
    <property type="term" value="F:structural constituent of ribosome"/>
    <property type="evidence" value="ECO:0007669"/>
    <property type="project" value="InterPro"/>
</dbReference>
<keyword evidence="2 5" id="KW-0689">Ribosomal protein</keyword>
<comment type="caution">
    <text evidence="8">The sequence shown here is derived from an EMBL/GenBank/DDBJ whole genome shotgun (WGS) entry which is preliminary data.</text>
</comment>
<keyword evidence="3 5" id="KW-0687">Ribonucleoprotein</keyword>
<comment type="function">
    <text evidence="5">One of the proteins that surrounds the polypeptide exit tunnel on the outside of the subunit.</text>
</comment>
<evidence type="ECO:0000259" key="7">
    <source>
        <dbReference type="SMART" id="SM00739"/>
    </source>
</evidence>
<dbReference type="SMART" id="SM00739">
    <property type="entry name" value="KOW"/>
    <property type="match status" value="1"/>
</dbReference>
<dbReference type="NCBIfam" id="TIGR01079">
    <property type="entry name" value="rplX_bact"/>
    <property type="match status" value="1"/>
</dbReference>
<evidence type="ECO:0000256" key="5">
    <source>
        <dbReference type="HAMAP-Rule" id="MF_01326"/>
    </source>
</evidence>
<evidence type="ECO:0000256" key="6">
    <source>
        <dbReference type="RuleBase" id="RU003477"/>
    </source>
</evidence>
<dbReference type="InterPro" id="IPR003256">
    <property type="entry name" value="Ribosomal_uL24"/>
</dbReference>
<dbReference type="STRING" id="1035188.HMPREF9952_1922"/>
<dbReference type="PROSITE" id="PS01108">
    <property type="entry name" value="RIBOSOMAL_L24"/>
    <property type="match status" value="1"/>
</dbReference>
<dbReference type="SUPFAM" id="SSF50104">
    <property type="entry name" value="Translation proteins SH3-like domain"/>
    <property type="match status" value="1"/>
</dbReference>
<dbReference type="Pfam" id="PF00467">
    <property type="entry name" value="KOW"/>
    <property type="match status" value="1"/>
</dbReference>
<dbReference type="InterPro" id="IPR005825">
    <property type="entry name" value="Ribosomal_uL24_CS"/>
</dbReference>
<dbReference type="HAMAP" id="MF_01326_B">
    <property type="entry name" value="Ribosomal_uL24_B"/>
    <property type="match status" value="1"/>
</dbReference>
<dbReference type="GO" id="GO:1990904">
    <property type="term" value="C:ribonucleoprotein complex"/>
    <property type="evidence" value="ECO:0007669"/>
    <property type="project" value="UniProtKB-KW"/>
</dbReference>